<dbReference type="PATRIC" id="fig|54005.3.peg.976"/>
<dbReference type="Proteomes" id="UP000070174">
    <property type="component" value="Unassembled WGS sequence"/>
</dbReference>
<dbReference type="SMART" id="SM00857">
    <property type="entry name" value="Resolvase"/>
    <property type="match status" value="1"/>
</dbReference>
<evidence type="ECO:0000259" key="1">
    <source>
        <dbReference type="PROSITE" id="PS51736"/>
    </source>
</evidence>
<dbReference type="Gene3D" id="3.40.50.1390">
    <property type="entry name" value="Resolvase, N-terminal catalytic domain"/>
    <property type="match status" value="1"/>
</dbReference>
<dbReference type="PROSITE" id="PS51737">
    <property type="entry name" value="RECOMBINASE_DNA_BIND"/>
    <property type="match status" value="1"/>
</dbReference>
<gene>
    <name evidence="3" type="ORF">HMPREF3229_00990</name>
</gene>
<evidence type="ECO:0000313" key="4">
    <source>
        <dbReference type="Proteomes" id="UP000070174"/>
    </source>
</evidence>
<dbReference type="InterPro" id="IPR025827">
    <property type="entry name" value="Zn_ribbon_recom_dom"/>
</dbReference>
<dbReference type="PROSITE" id="PS51736">
    <property type="entry name" value="RECOMBINASES_3"/>
    <property type="match status" value="1"/>
</dbReference>
<feature type="domain" description="Recombinase" evidence="2">
    <location>
        <begin position="162"/>
        <end position="292"/>
    </location>
</feature>
<dbReference type="InterPro" id="IPR011109">
    <property type="entry name" value="DNA_bind_recombinase_dom"/>
</dbReference>
<dbReference type="AlphaFoldDB" id="A0A133PPF9"/>
<dbReference type="Pfam" id="PF07508">
    <property type="entry name" value="Recombinase"/>
    <property type="match status" value="1"/>
</dbReference>
<dbReference type="Pfam" id="PF13408">
    <property type="entry name" value="Zn_ribbon_recom"/>
    <property type="match status" value="1"/>
</dbReference>
<proteinExistence type="predicted"/>
<dbReference type="EMBL" id="LRQE01000025">
    <property type="protein sequence ID" value="KXA30527.1"/>
    <property type="molecule type" value="Genomic_DNA"/>
</dbReference>
<evidence type="ECO:0000259" key="2">
    <source>
        <dbReference type="PROSITE" id="PS51737"/>
    </source>
</evidence>
<dbReference type="InterPro" id="IPR050639">
    <property type="entry name" value="SSR_resolvase"/>
</dbReference>
<accession>A0A133PPF9</accession>
<dbReference type="InterPro" id="IPR036162">
    <property type="entry name" value="Resolvase-like_N_sf"/>
</dbReference>
<name>A0A133PPF9_9FIRM</name>
<dbReference type="InterPro" id="IPR006119">
    <property type="entry name" value="Resolv_N"/>
</dbReference>
<reference evidence="3 4" key="1">
    <citation type="submission" date="2016-01" db="EMBL/GenBank/DDBJ databases">
        <authorList>
            <person name="Oliw E.H."/>
        </authorList>
    </citation>
    <scope>NUCLEOTIDE SEQUENCE [LARGE SCALE GENOMIC DNA]</scope>
    <source>
        <strain evidence="3 4">CMW7756A</strain>
    </source>
</reference>
<evidence type="ECO:0000313" key="3">
    <source>
        <dbReference type="EMBL" id="KXA30527.1"/>
    </source>
</evidence>
<dbReference type="Gene3D" id="3.90.1750.20">
    <property type="entry name" value="Putative Large Serine Recombinase, Chain B, Domain 2"/>
    <property type="match status" value="1"/>
</dbReference>
<dbReference type="PANTHER" id="PTHR30461">
    <property type="entry name" value="DNA-INVERTASE FROM LAMBDOID PROPHAGE"/>
    <property type="match status" value="1"/>
</dbReference>
<organism evidence="3">
    <name type="scientific">Peptoniphilus harei</name>
    <dbReference type="NCBI Taxonomy" id="54005"/>
    <lineage>
        <taxon>Bacteria</taxon>
        <taxon>Bacillati</taxon>
        <taxon>Bacillota</taxon>
        <taxon>Tissierellia</taxon>
        <taxon>Tissierellales</taxon>
        <taxon>Peptoniphilaceae</taxon>
        <taxon>Peptoniphilus</taxon>
    </lineage>
</organism>
<dbReference type="Pfam" id="PF00239">
    <property type="entry name" value="Resolvase"/>
    <property type="match status" value="1"/>
</dbReference>
<dbReference type="GO" id="GO:0003677">
    <property type="term" value="F:DNA binding"/>
    <property type="evidence" value="ECO:0007669"/>
    <property type="project" value="InterPro"/>
</dbReference>
<sequence length="563" mass="64832">MKNKKAYVYTRVSTSMQIDGYSLDAQEERIKQYAKAYGIEIIETYKDAGKSGTSISGRNEFIAMLNDIEAEKDKVDYVMVFKLSRFGRNAADVLQSLQVMENHNVNLICVDDSLDSSKDSGKLVITILSAVAEMERENILSQTMEGRKQKAREGKWNGGFAPIGYSLDNGELVVNEDEAKAVRMIFDLYANSDMGANGVSKYLVSLGINKPIRQNGKNPYFSASLIRQILDNPVYNGKIAYGRRKTIKDKTTGKIKLEKSDHYIIAQGNHEALIDDELWNTVQEKRKSQAKKYEKINRGKDERVHILSNLIKCPYCGAGLYGNKSRKRNKNKEGEHYKDYYYYGCKHRQMMNGHKCTFNKQIRAELIEKEVETIITQVVSNPTFAKKIEEKINIQIDTKEIDEVINKHLAKIRQLTGTKASLINQIDSLNFEDKHYDRKYTDLNLRLDAIYDQLEYAEMQLNDSRKRKEAILEEKITSDNIYKILVNFNSLYTVLSDIDKKRLLNEMIEEIQIYDEKTEKDTWIKSVVFKLPLIDNEIDFGLDNKDNVEALTLLVRDSHSELK</sequence>
<dbReference type="CDD" id="cd00338">
    <property type="entry name" value="Ser_Recombinase"/>
    <property type="match status" value="1"/>
</dbReference>
<dbReference type="PANTHER" id="PTHR30461:SF23">
    <property type="entry name" value="DNA RECOMBINASE-RELATED"/>
    <property type="match status" value="1"/>
</dbReference>
<comment type="caution">
    <text evidence="3">The sequence shown here is derived from an EMBL/GenBank/DDBJ whole genome shotgun (WGS) entry which is preliminary data.</text>
</comment>
<dbReference type="GO" id="GO:0000150">
    <property type="term" value="F:DNA strand exchange activity"/>
    <property type="evidence" value="ECO:0007669"/>
    <property type="project" value="InterPro"/>
</dbReference>
<dbReference type="SUPFAM" id="SSF53041">
    <property type="entry name" value="Resolvase-like"/>
    <property type="match status" value="1"/>
</dbReference>
<dbReference type="RefSeq" id="WP_060800132.1">
    <property type="nucleotide sequence ID" value="NZ_KQ957097.1"/>
</dbReference>
<protein>
    <submittedName>
        <fullName evidence="3">Resolvase protein</fullName>
    </submittedName>
</protein>
<feature type="domain" description="Resolvase/invertase-type recombinase catalytic" evidence="1">
    <location>
        <begin position="5"/>
        <end position="154"/>
    </location>
</feature>
<dbReference type="InterPro" id="IPR038109">
    <property type="entry name" value="DNA_bind_recomb_sf"/>
</dbReference>